<dbReference type="EMBL" id="CP022355">
    <property type="protein sequence ID" value="ASK78730.1"/>
    <property type="molecule type" value="Genomic_DNA"/>
</dbReference>
<comment type="pathway">
    <text evidence="2">Metabolic intermediate biosynthesis; 5-phospho-alpha-D-ribose 1-diphosphate biosynthesis; 5-phospho-alpha-D-ribose 1-diphosphate from D-ribose 5-phosphate (route II): step 3/3.</text>
</comment>
<evidence type="ECO:0000256" key="1">
    <source>
        <dbReference type="ARBA" id="ARBA00000373"/>
    </source>
</evidence>
<dbReference type="RefSeq" id="WP_089073638.1">
    <property type="nucleotide sequence ID" value="NZ_CBCSAM010000001.1"/>
</dbReference>
<accession>A0A220VEM7</accession>
<dbReference type="InterPro" id="IPR027417">
    <property type="entry name" value="P-loop_NTPase"/>
</dbReference>
<dbReference type="KEGG" id="pmai:CF386_06840"/>
<evidence type="ECO:0000256" key="5">
    <source>
        <dbReference type="ARBA" id="ARBA00022741"/>
    </source>
</evidence>
<comment type="catalytic activity">
    <reaction evidence="1">
        <text>alpha-D-ribose 1,5-bisphosphate + ATP = 5-phospho-alpha-D-ribose 1-diphosphate + ADP</text>
        <dbReference type="Rhea" id="RHEA:20109"/>
        <dbReference type="ChEBI" id="CHEBI:30616"/>
        <dbReference type="ChEBI" id="CHEBI:58017"/>
        <dbReference type="ChEBI" id="CHEBI:68688"/>
        <dbReference type="ChEBI" id="CHEBI:456216"/>
        <dbReference type="EC" id="2.7.4.23"/>
    </reaction>
</comment>
<evidence type="ECO:0000256" key="4">
    <source>
        <dbReference type="ARBA" id="ARBA00022679"/>
    </source>
</evidence>
<dbReference type="Pfam" id="PF00625">
    <property type="entry name" value="Guanylate_kin"/>
    <property type="match status" value="1"/>
</dbReference>
<keyword evidence="4" id="KW-0808">Transferase</keyword>
<evidence type="ECO:0000256" key="2">
    <source>
        <dbReference type="ARBA" id="ARBA00005069"/>
    </source>
</evidence>
<dbReference type="OrthoDB" id="341217at2"/>
<dbReference type="Gene3D" id="3.40.50.300">
    <property type="entry name" value="P-loop containing nucleotide triphosphate hydrolases"/>
    <property type="match status" value="1"/>
</dbReference>
<dbReference type="InterPro" id="IPR008144">
    <property type="entry name" value="Guanylate_kin-like_dom"/>
</dbReference>
<reference evidence="8 9" key="1">
    <citation type="journal article" date="2016" name="Int. J. Syst. Evol. Microbiol.">
        <title>Paraphotobacterium marinum gen. nov., sp. nov., a member of the family Vibrionaceae, isolated from surface seawater.</title>
        <authorList>
            <person name="Huang Z."/>
            <person name="Dong C."/>
            <person name="Shao Z."/>
        </authorList>
    </citation>
    <scope>NUCLEOTIDE SEQUENCE [LARGE SCALE GENOMIC DNA]</scope>
    <source>
        <strain evidence="8 9">NSCS20N07D</strain>
    </source>
</reference>
<evidence type="ECO:0000256" key="3">
    <source>
        <dbReference type="ARBA" id="ARBA00012892"/>
    </source>
</evidence>
<dbReference type="EC" id="2.7.4.23" evidence="3"/>
<dbReference type="UniPathway" id="UPA00087">
    <property type="reaction ID" value="UER00175"/>
</dbReference>
<evidence type="ECO:0000313" key="8">
    <source>
        <dbReference type="EMBL" id="ASK78730.1"/>
    </source>
</evidence>
<dbReference type="SMART" id="SM00072">
    <property type="entry name" value="GuKc"/>
    <property type="match status" value="1"/>
</dbReference>
<dbReference type="GO" id="GO:0006015">
    <property type="term" value="P:5-phosphoribose 1-diphosphate biosynthetic process"/>
    <property type="evidence" value="ECO:0007669"/>
    <property type="project" value="UniProtKB-UniPathway"/>
</dbReference>
<dbReference type="SUPFAM" id="SSF52540">
    <property type="entry name" value="P-loop containing nucleoside triphosphate hydrolases"/>
    <property type="match status" value="1"/>
</dbReference>
<feature type="domain" description="Guanylate kinase-like" evidence="7">
    <location>
        <begin position="2"/>
        <end position="177"/>
    </location>
</feature>
<name>A0A220VEM7_9GAMM</name>
<organism evidence="8 9">
    <name type="scientific">Paraphotobacterium marinum</name>
    <dbReference type="NCBI Taxonomy" id="1755811"/>
    <lineage>
        <taxon>Bacteria</taxon>
        <taxon>Pseudomonadati</taxon>
        <taxon>Pseudomonadota</taxon>
        <taxon>Gammaproteobacteria</taxon>
        <taxon>Vibrionales</taxon>
        <taxon>Vibrionaceae</taxon>
        <taxon>Paraphotobacterium</taxon>
    </lineage>
</organism>
<dbReference type="AlphaFoldDB" id="A0A220VEM7"/>
<evidence type="ECO:0000313" key="9">
    <source>
        <dbReference type="Proteomes" id="UP000242175"/>
    </source>
</evidence>
<dbReference type="NCBIfam" id="NF007485">
    <property type="entry name" value="PRK10078.1"/>
    <property type="match status" value="1"/>
</dbReference>
<proteinExistence type="predicted"/>
<evidence type="ECO:0000259" key="7">
    <source>
        <dbReference type="PROSITE" id="PS50052"/>
    </source>
</evidence>
<keyword evidence="6" id="KW-0067">ATP-binding</keyword>
<sequence length="182" mass="21063">MKKIFYFMGASGSGKDSIINAIKRQNIENLMVAHRYITRKPDLSGENHVYLTNHEFNTRLKNNLFSMYWSANNYKYALGKEIEHWLDSSFHVLINGSRAYLGNAQNQFGASLIPISINVDPNVLKERLYLRGRESPEEINMRIKRSEEFNLNNNADYIISNNGSIESSVAQFNEIYNIFNNQ</sequence>
<gene>
    <name evidence="8" type="ORF">CF386_06840</name>
</gene>
<dbReference type="Proteomes" id="UP000242175">
    <property type="component" value="Chromosome large"/>
</dbReference>
<dbReference type="GO" id="GO:0005524">
    <property type="term" value="F:ATP binding"/>
    <property type="evidence" value="ECO:0007669"/>
    <property type="project" value="UniProtKB-KW"/>
</dbReference>
<dbReference type="GO" id="GO:0033863">
    <property type="term" value="F:ribose 1,5-bisphosphate phosphokinase activity"/>
    <property type="evidence" value="ECO:0007669"/>
    <property type="project" value="UniProtKB-EC"/>
</dbReference>
<dbReference type="InterPro" id="IPR012699">
    <property type="entry name" value="PhnN"/>
</dbReference>
<keyword evidence="8" id="KW-0418">Kinase</keyword>
<evidence type="ECO:0000256" key="6">
    <source>
        <dbReference type="ARBA" id="ARBA00022840"/>
    </source>
</evidence>
<dbReference type="InterPro" id="IPR008145">
    <property type="entry name" value="GK/Ca_channel_bsu"/>
</dbReference>
<dbReference type="PROSITE" id="PS50052">
    <property type="entry name" value="GUANYLATE_KINASE_2"/>
    <property type="match status" value="1"/>
</dbReference>
<dbReference type="NCBIfam" id="TIGR02322">
    <property type="entry name" value="phosphon_PhnN"/>
    <property type="match status" value="1"/>
</dbReference>
<keyword evidence="5" id="KW-0547">Nucleotide-binding</keyword>
<protein>
    <recommendedName>
        <fullName evidence="3">ribose 1,5-bisphosphate phosphokinase</fullName>
        <ecNumber evidence="3">2.7.4.23</ecNumber>
    </recommendedName>
</protein>
<keyword evidence="9" id="KW-1185">Reference proteome</keyword>